<keyword evidence="1" id="KW-0812">Transmembrane</keyword>
<organism evidence="2 3">
    <name type="scientific">Aldrovandia affinis</name>
    <dbReference type="NCBI Taxonomy" id="143900"/>
    <lineage>
        <taxon>Eukaryota</taxon>
        <taxon>Metazoa</taxon>
        <taxon>Chordata</taxon>
        <taxon>Craniata</taxon>
        <taxon>Vertebrata</taxon>
        <taxon>Euteleostomi</taxon>
        <taxon>Actinopterygii</taxon>
        <taxon>Neopterygii</taxon>
        <taxon>Teleostei</taxon>
        <taxon>Notacanthiformes</taxon>
        <taxon>Halosauridae</taxon>
        <taxon>Aldrovandia</taxon>
    </lineage>
</organism>
<evidence type="ECO:0000313" key="2">
    <source>
        <dbReference type="EMBL" id="KAJ8346322.1"/>
    </source>
</evidence>
<dbReference type="Proteomes" id="UP001221898">
    <property type="component" value="Unassembled WGS sequence"/>
</dbReference>
<dbReference type="AlphaFoldDB" id="A0AAD7QZY1"/>
<dbReference type="PANTHER" id="PTHR19346">
    <property type="entry name" value="SUGAR PHOSPHATE TRANSPORTER DOMAIN-CONTAINING PROTEIN"/>
    <property type="match status" value="1"/>
</dbReference>
<feature type="transmembrane region" description="Helical" evidence="1">
    <location>
        <begin position="28"/>
        <end position="47"/>
    </location>
</feature>
<keyword evidence="3" id="KW-1185">Reference proteome</keyword>
<keyword evidence="1" id="KW-1133">Transmembrane helix</keyword>
<protein>
    <submittedName>
        <fullName evidence="2">Uncharacterized protein</fullName>
    </submittedName>
</protein>
<comment type="caution">
    <text evidence="2">The sequence shown here is derived from an EMBL/GenBank/DDBJ whole genome shotgun (WGS) entry which is preliminary data.</text>
</comment>
<gene>
    <name evidence="2" type="ORF">AAFF_G00214500</name>
</gene>
<dbReference type="InterPro" id="IPR026505">
    <property type="entry name" value="Solute_c_fam_35_mem_F3/F4"/>
</dbReference>
<name>A0AAD7QZY1_9TELE</name>
<feature type="transmembrane region" description="Helical" evidence="1">
    <location>
        <begin position="175"/>
        <end position="193"/>
    </location>
</feature>
<evidence type="ECO:0000256" key="1">
    <source>
        <dbReference type="SAM" id="Phobius"/>
    </source>
</evidence>
<evidence type="ECO:0000313" key="3">
    <source>
        <dbReference type="Proteomes" id="UP001221898"/>
    </source>
</evidence>
<reference evidence="2" key="1">
    <citation type="journal article" date="2023" name="Science">
        <title>Genome structures resolve the early diversification of teleost fishes.</title>
        <authorList>
            <person name="Parey E."/>
            <person name="Louis A."/>
            <person name="Montfort J."/>
            <person name="Bouchez O."/>
            <person name="Roques C."/>
            <person name="Iampietro C."/>
            <person name="Lluch J."/>
            <person name="Castinel A."/>
            <person name="Donnadieu C."/>
            <person name="Desvignes T."/>
            <person name="Floi Bucao C."/>
            <person name="Jouanno E."/>
            <person name="Wen M."/>
            <person name="Mejri S."/>
            <person name="Dirks R."/>
            <person name="Jansen H."/>
            <person name="Henkel C."/>
            <person name="Chen W.J."/>
            <person name="Zahm M."/>
            <person name="Cabau C."/>
            <person name="Klopp C."/>
            <person name="Thompson A.W."/>
            <person name="Robinson-Rechavi M."/>
            <person name="Braasch I."/>
            <person name="Lecointre G."/>
            <person name="Bobe J."/>
            <person name="Postlethwait J.H."/>
            <person name="Berthelot C."/>
            <person name="Roest Crollius H."/>
            <person name="Guiguen Y."/>
        </authorList>
    </citation>
    <scope>NUCLEOTIDE SEQUENCE</scope>
    <source>
        <strain evidence="2">NC1722</strain>
    </source>
</reference>
<sequence>MGLNLGGLHTLSLEGPAPFSFLTPVTRLWQAILAIAGIVMMTCADGFHSHSVIGITLVVASASMSALYKVLFKLVFGSAKFGEAALFLTIIGAPTSSSSAVSRSSSTSRTWSTLARRKHPLGMPVRCGGLLLAFNILVNFGIAITYPTLISVGIVLSVPVNAMVDLYTCEIQFNTVRLIAVFIICLGFLMLLLPEDWDQGLIQLASKLRRRSSQRRSAGGGDQLGP</sequence>
<proteinExistence type="predicted"/>
<keyword evidence="1" id="KW-0472">Membrane</keyword>
<feature type="transmembrane region" description="Helical" evidence="1">
    <location>
        <begin position="52"/>
        <end position="72"/>
    </location>
</feature>
<accession>A0AAD7QZY1</accession>
<dbReference type="EMBL" id="JAINUG010002843">
    <property type="protein sequence ID" value="KAJ8346322.1"/>
    <property type="molecule type" value="Genomic_DNA"/>
</dbReference>
<dbReference type="PANTHER" id="PTHR19346:SF3">
    <property type="entry name" value="SOLUTE CARRIER FAMILY 35 MEMBER F3"/>
    <property type="match status" value="1"/>
</dbReference>